<reference evidence="3 4" key="1">
    <citation type="submission" date="2019-03" db="EMBL/GenBank/DDBJ databases">
        <title>Metabolic potential of uncultured bacteria and archaea associated with petroleum seepage in deep-sea sediments.</title>
        <authorList>
            <person name="Dong X."/>
            <person name="Hubert C."/>
        </authorList>
    </citation>
    <scope>NUCLEOTIDE SEQUENCE [LARGE SCALE GENOMIC DNA]</scope>
    <source>
        <strain evidence="3">E44_bin18</strain>
    </source>
</reference>
<dbReference type="Proteomes" id="UP000315525">
    <property type="component" value="Unassembled WGS sequence"/>
</dbReference>
<gene>
    <name evidence="3" type="ORF">E3J62_05650</name>
</gene>
<evidence type="ECO:0000259" key="2">
    <source>
        <dbReference type="SMART" id="SM00899"/>
    </source>
</evidence>
<dbReference type="InterPro" id="IPR038157">
    <property type="entry name" value="FeoA_core_dom"/>
</dbReference>
<keyword evidence="1" id="KW-0408">Iron</keyword>
<dbReference type="InterPro" id="IPR007167">
    <property type="entry name" value="Fe-transptr_FeoA-like"/>
</dbReference>
<feature type="domain" description="Ferrous iron transporter FeoA-like" evidence="2">
    <location>
        <begin position="4"/>
        <end position="76"/>
    </location>
</feature>
<dbReference type="SMART" id="SM00899">
    <property type="entry name" value="FeoA"/>
    <property type="match status" value="1"/>
</dbReference>
<accession>A0A523UU13</accession>
<evidence type="ECO:0000256" key="1">
    <source>
        <dbReference type="ARBA" id="ARBA00023004"/>
    </source>
</evidence>
<comment type="caution">
    <text evidence="3">The sequence shown here is derived from an EMBL/GenBank/DDBJ whole genome shotgun (WGS) entry which is preliminary data.</text>
</comment>
<name>A0A523UU13_UNCT6</name>
<evidence type="ECO:0000313" key="4">
    <source>
        <dbReference type="Proteomes" id="UP000315525"/>
    </source>
</evidence>
<dbReference type="InterPro" id="IPR008988">
    <property type="entry name" value="Transcriptional_repressor_C"/>
</dbReference>
<dbReference type="SUPFAM" id="SSF50037">
    <property type="entry name" value="C-terminal domain of transcriptional repressors"/>
    <property type="match status" value="1"/>
</dbReference>
<sequence length="78" mass="8342">METMNLTQLESGQSGEVVFIEGGRNVTCKLSVMGIRVGVTVTKITSQLMRGPVSIQVGGTQLAIGYGMARRIIVEVDE</sequence>
<dbReference type="PANTHER" id="PTHR43151">
    <property type="entry name" value="FEOA FAMILY PROTEIN"/>
    <property type="match status" value="1"/>
</dbReference>
<dbReference type="AlphaFoldDB" id="A0A523UU13"/>
<dbReference type="InterPro" id="IPR053184">
    <property type="entry name" value="FeoA-like"/>
</dbReference>
<protein>
    <submittedName>
        <fullName evidence="3">Ferrous iron transport protein A</fullName>
    </submittedName>
</protein>
<dbReference type="PANTHER" id="PTHR43151:SF2">
    <property type="entry name" value="FE(2+) TRANSPORT PROTEIN A-RELATED"/>
    <property type="match status" value="1"/>
</dbReference>
<dbReference type="Pfam" id="PF04023">
    <property type="entry name" value="FeoA"/>
    <property type="match status" value="1"/>
</dbReference>
<dbReference type="EMBL" id="SOJN01000070">
    <property type="protein sequence ID" value="TET46022.1"/>
    <property type="molecule type" value="Genomic_DNA"/>
</dbReference>
<proteinExistence type="predicted"/>
<evidence type="ECO:0000313" key="3">
    <source>
        <dbReference type="EMBL" id="TET46022.1"/>
    </source>
</evidence>
<dbReference type="Gene3D" id="2.30.30.90">
    <property type="match status" value="1"/>
</dbReference>
<organism evidence="3 4">
    <name type="scientific">candidate division TA06 bacterium</name>
    <dbReference type="NCBI Taxonomy" id="2250710"/>
    <lineage>
        <taxon>Bacteria</taxon>
        <taxon>Bacteria division TA06</taxon>
    </lineage>
</organism>
<dbReference type="GO" id="GO:0046914">
    <property type="term" value="F:transition metal ion binding"/>
    <property type="evidence" value="ECO:0007669"/>
    <property type="project" value="InterPro"/>
</dbReference>